<evidence type="ECO:0000313" key="3">
    <source>
        <dbReference type="Proteomes" id="UP000013568"/>
    </source>
</evidence>
<protein>
    <submittedName>
        <fullName evidence="2">Uncharacterized protein</fullName>
    </submittedName>
</protein>
<evidence type="ECO:0000256" key="1">
    <source>
        <dbReference type="SAM" id="MobiDB-lite"/>
    </source>
</evidence>
<keyword evidence="3" id="KW-1185">Reference proteome</keyword>
<accession>E9CK38</accession>
<feature type="compositionally biased region" description="Low complexity" evidence="1">
    <location>
        <begin position="43"/>
        <end position="58"/>
    </location>
</feature>
<dbReference type="AlphaFoldDB" id="E9CK38"/>
<dbReference type="HOGENOM" id="CLU_2384521_0_0_6"/>
<dbReference type="Proteomes" id="UP000013568">
    <property type="component" value="Unassembled WGS sequence"/>
</dbReference>
<dbReference type="EMBL" id="GL636100">
    <property type="protein sequence ID" value="EFW13104.1"/>
    <property type="molecule type" value="Genomic_DNA"/>
</dbReference>
<reference evidence="3" key="1">
    <citation type="journal article" date="2011" name="Genome Biol. Evol.">
        <title>Massive genomic decay in Serratia symbiotica, a recently evolved symbiont of aphids.</title>
        <authorList>
            <person name="Burke G.R."/>
            <person name="Moran N.A."/>
        </authorList>
    </citation>
    <scope>NUCLEOTIDE SEQUENCE [LARGE SCALE GENOMIC DNA]</scope>
    <source>
        <strain evidence="3">Tucson</strain>
    </source>
</reference>
<dbReference type="RefSeq" id="WP_006708146.1">
    <property type="nucleotide sequence ID" value="NZ_GL636100.1"/>
</dbReference>
<name>E9CK38_9GAMM</name>
<evidence type="ECO:0000313" key="2">
    <source>
        <dbReference type="EMBL" id="EFW13104.1"/>
    </source>
</evidence>
<gene>
    <name evidence="2" type="ORF">SSYM_0564</name>
</gene>
<feature type="region of interest" description="Disordered" evidence="1">
    <location>
        <begin position="32"/>
        <end position="58"/>
    </location>
</feature>
<organism evidence="2 3">
    <name type="scientific">Serratia symbiotica str. Tucson</name>
    <dbReference type="NCBI Taxonomy" id="914128"/>
    <lineage>
        <taxon>Bacteria</taxon>
        <taxon>Pseudomonadati</taxon>
        <taxon>Pseudomonadota</taxon>
        <taxon>Gammaproteobacteria</taxon>
        <taxon>Enterobacterales</taxon>
        <taxon>Yersiniaceae</taxon>
        <taxon>Serratia</taxon>
        <taxon>Serratia symbiotica</taxon>
    </lineage>
</organism>
<proteinExistence type="predicted"/>
<sequence length="94" mass="10354">MTAELTPGLNDAAELLRQQLEDAGIRLTLPQRSKRRAERCAPNNSSNSSISCSSSCGSKARTCCEATAISFRLRFRDWLVSNSIKVSRYSVTRG</sequence>